<protein>
    <submittedName>
        <fullName evidence="1">Histidine phosphatase family protein</fullName>
    </submittedName>
</protein>
<proteinExistence type="predicted"/>
<dbReference type="Proteomes" id="UP000250579">
    <property type="component" value="Chromosome"/>
</dbReference>
<name>A0A2Z5AAV8_9PSED</name>
<dbReference type="InterPro" id="IPR029033">
    <property type="entry name" value="His_PPase_superfam"/>
</dbReference>
<dbReference type="InterPro" id="IPR013078">
    <property type="entry name" value="His_Pase_superF_clade-1"/>
</dbReference>
<reference evidence="1 2" key="1">
    <citation type="submission" date="2017-06" db="EMBL/GenBank/DDBJ databases">
        <title>Evolution towards high GC content and high-temperature stress adaptation in endophytic Pseudomonas oryzihabitans impacted its plant-growth promoting traits.</title>
        <authorList>
            <person name="Nascimento F.X."/>
        </authorList>
    </citation>
    <scope>NUCLEOTIDE SEQUENCE [LARGE SCALE GENOMIC DNA]</scope>
    <source>
        <strain evidence="1 2">MS8</strain>
    </source>
</reference>
<dbReference type="EMBL" id="CP022198">
    <property type="protein sequence ID" value="AXA67717.1"/>
    <property type="molecule type" value="Genomic_DNA"/>
</dbReference>
<accession>A0A2Z5AAV8</accession>
<organism evidence="1 2">
    <name type="scientific">Pseudomonas oryzihabitans</name>
    <dbReference type="NCBI Taxonomy" id="47885"/>
    <lineage>
        <taxon>Bacteria</taxon>
        <taxon>Pseudomonadati</taxon>
        <taxon>Pseudomonadota</taxon>
        <taxon>Gammaproteobacteria</taxon>
        <taxon>Pseudomonadales</taxon>
        <taxon>Pseudomonadaceae</taxon>
        <taxon>Pseudomonas</taxon>
    </lineage>
</organism>
<dbReference type="SUPFAM" id="SSF53254">
    <property type="entry name" value="Phosphoglycerate mutase-like"/>
    <property type="match status" value="1"/>
</dbReference>
<dbReference type="AlphaFoldDB" id="A0A2Z5AAV8"/>
<evidence type="ECO:0000313" key="1">
    <source>
        <dbReference type="EMBL" id="AXA67717.1"/>
    </source>
</evidence>
<dbReference type="Gene3D" id="3.40.50.1240">
    <property type="entry name" value="Phosphoglycerate mutase-like"/>
    <property type="match status" value="1"/>
</dbReference>
<dbReference type="Pfam" id="PF00300">
    <property type="entry name" value="His_Phos_1"/>
    <property type="match status" value="1"/>
</dbReference>
<evidence type="ECO:0000313" key="2">
    <source>
        <dbReference type="Proteomes" id="UP000250579"/>
    </source>
</evidence>
<sequence length="182" mass="20135">MKAVYLTLIAHAATAAQRSARFPLGSDDVVATALKPLRALENSRVLIGPELRAARTAQLLGLTGMVERRLRDCDFGSWTGRSLKDLQQSEPALVQAWLTDPHFDTHGGESFVEVGRRTALLLDDLRDPGHWIAVTHPMVVRAATMHCLQSPWAAFPHIDVPPLAQLQLNYSGKWRMVIPSIE</sequence>
<gene>
    <name evidence="1" type="ORF">CE139_18460</name>
</gene>
<dbReference type="RefSeq" id="WP_208691793.1">
    <property type="nucleotide sequence ID" value="NZ_CP022198.1"/>
</dbReference>